<evidence type="ECO:0000313" key="14">
    <source>
        <dbReference type="Proteomes" id="UP000675920"/>
    </source>
</evidence>
<feature type="domain" description="Histidine kinase" evidence="12">
    <location>
        <begin position="269"/>
        <end position="512"/>
    </location>
</feature>
<dbReference type="PANTHER" id="PTHR45436">
    <property type="entry name" value="SENSOR HISTIDINE KINASE YKOH"/>
    <property type="match status" value="1"/>
</dbReference>
<evidence type="ECO:0000256" key="6">
    <source>
        <dbReference type="ARBA" id="ARBA00022692"/>
    </source>
</evidence>
<evidence type="ECO:0000259" key="13">
    <source>
        <dbReference type="PROSITE" id="PS50885"/>
    </source>
</evidence>
<dbReference type="RefSeq" id="WP_211238114.1">
    <property type="nucleotide sequence ID" value="NZ_AXWS01000018.1"/>
</dbReference>
<organism evidence="14 15">
    <name type="scientific">Derxia gummosa DSM 723</name>
    <dbReference type="NCBI Taxonomy" id="1121388"/>
    <lineage>
        <taxon>Bacteria</taxon>
        <taxon>Pseudomonadati</taxon>
        <taxon>Pseudomonadota</taxon>
        <taxon>Betaproteobacteria</taxon>
        <taxon>Burkholderiales</taxon>
        <taxon>Alcaligenaceae</taxon>
        <taxon>Derxia</taxon>
    </lineage>
</organism>
<keyword evidence="14" id="KW-1185">Reference proteome</keyword>
<keyword evidence="5" id="KW-0808">Transferase</keyword>
<keyword evidence="9" id="KW-0902">Two-component regulatory system</keyword>
<evidence type="ECO:0000256" key="1">
    <source>
        <dbReference type="ARBA" id="ARBA00000085"/>
    </source>
</evidence>
<dbReference type="SMART" id="SM00387">
    <property type="entry name" value="HATPase_c"/>
    <property type="match status" value="1"/>
</dbReference>
<keyword evidence="10 11" id="KW-0472">Membrane</keyword>
<dbReference type="InterPro" id="IPR003660">
    <property type="entry name" value="HAMP_dom"/>
</dbReference>
<dbReference type="CDD" id="cd00082">
    <property type="entry name" value="HisKA"/>
    <property type="match status" value="1"/>
</dbReference>
<dbReference type="InterPro" id="IPR005467">
    <property type="entry name" value="His_kinase_dom"/>
</dbReference>
<evidence type="ECO:0000256" key="7">
    <source>
        <dbReference type="ARBA" id="ARBA00022777"/>
    </source>
</evidence>
<dbReference type="PROSITE" id="PS50109">
    <property type="entry name" value="HIS_KIN"/>
    <property type="match status" value="1"/>
</dbReference>
<evidence type="ECO:0000256" key="8">
    <source>
        <dbReference type="ARBA" id="ARBA00022989"/>
    </source>
</evidence>
<comment type="subcellular location">
    <subcellularLocation>
        <location evidence="2">Membrane</location>
    </subcellularLocation>
</comment>
<proteinExistence type="predicted"/>
<dbReference type="Proteomes" id="UP000675920">
    <property type="component" value="Unplaced"/>
</dbReference>
<dbReference type="SMART" id="SM00388">
    <property type="entry name" value="HisKA"/>
    <property type="match status" value="1"/>
</dbReference>
<feature type="transmembrane region" description="Helical" evidence="11">
    <location>
        <begin position="34"/>
        <end position="53"/>
    </location>
</feature>
<accession>A0A8B6XBQ4</accession>
<dbReference type="InterPro" id="IPR004358">
    <property type="entry name" value="Sig_transdc_His_kin-like_C"/>
</dbReference>
<keyword evidence="7 15" id="KW-0418">Kinase</keyword>
<evidence type="ECO:0000313" key="15">
    <source>
        <dbReference type="RefSeq" id="WP_211238114.1"/>
    </source>
</evidence>
<dbReference type="CDD" id="cd00075">
    <property type="entry name" value="HATPase"/>
    <property type="match status" value="1"/>
</dbReference>
<dbReference type="PROSITE" id="PS50885">
    <property type="entry name" value="HAMP"/>
    <property type="match status" value="1"/>
</dbReference>
<dbReference type="InterPro" id="IPR050428">
    <property type="entry name" value="TCS_sensor_his_kinase"/>
</dbReference>
<name>A0A8B6XBQ4_9BURK</name>
<sequence>MSGEPPGAEHRARGWRFGARSAAAPRGPSLRGRVARWLVPSMLALLLVNAWTAQRTARQTVDRAWDRGLVSSAHLIADRTYSQHGEVVVDLPYAALDILGDDSKERVFYGVFWPDGDAITGYDDLPRPAPSAAAQVSYDASYRGEPLRAVAMRKRLYDPEQRDASSVIVIVAETVEGRDEVARELFLDNLRSQGLLLAGGLLVIWLTLGTAFRPLTRLGAAFAARRDDDLTPVATAGIPSELAPLIVAVNHHMQRIGAMMLARRRFVADAAHQLRTPLAVLRTQIDYGLRQHDPAEMRRALDGLGHSVRHTQRLTNQLLALSRAEAVNGLSNERAPVDLTALARDVAADLSLLAIERGIDLGYDADALDAAPRSTRLVMGNEPMLRELVMNLVDNALRYTPRGGSVTVAVLPASLPAPAVDGAGASPLAGAAAGAPALELRVTDTGPGIPPAERERVFHRFYRILRDGQGEGSGLGLAIVREIAQAHGSEAVLGDGPGGQGLAVSVVLARVLS</sequence>
<dbReference type="Gene3D" id="3.30.565.10">
    <property type="entry name" value="Histidine kinase-like ATPase, C-terminal domain"/>
    <property type="match status" value="1"/>
</dbReference>
<evidence type="ECO:0000256" key="3">
    <source>
        <dbReference type="ARBA" id="ARBA00012438"/>
    </source>
</evidence>
<dbReference type="Gene3D" id="1.10.287.130">
    <property type="match status" value="1"/>
</dbReference>
<keyword evidence="6 11" id="KW-0812">Transmembrane</keyword>
<dbReference type="PRINTS" id="PR00344">
    <property type="entry name" value="BCTRLSENSOR"/>
</dbReference>
<reference evidence="15" key="4">
    <citation type="submission" date="2025-08" db="UniProtKB">
        <authorList>
            <consortium name="RefSeq"/>
        </authorList>
    </citation>
    <scope>IDENTIFICATION</scope>
</reference>
<dbReference type="AlphaFoldDB" id="A0A8B6XBQ4"/>
<comment type="catalytic activity">
    <reaction evidence="1">
        <text>ATP + protein L-histidine = ADP + protein N-phospho-L-histidine.</text>
        <dbReference type="EC" id="2.7.13.3"/>
    </reaction>
</comment>
<dbReference type="Pfam" id="PF08521">
    <property type="entry name" value="2CSK_N"/>
    <property type="match status" value="1"/>
</dbReference>
<dbReference type="Pfam" id="PF02518">
    <property type="entry name" value="HATPase_c"/>
    <property type="match status" value="1"/>
</dbReference>
<keyword evidence="4" id="KW-0597">Phosphoprotein</keyword>
<dbReference type="InterPro" id="IPR003594">
    <property type="entry name" value="HATPase_dom"/>
</dbReference>
<dbReference type="InterPro" id="IPR036890">
    <property type="entry name" value="HATPase_C_sf"/>
</dbReference>
<dbReference type="GO" id="GO:0000155">
    <property type="term" value="F:phosphorelay sensor kinase activity"/>
    <property type="evidence" value="ECO:0007669"/>
    <property type="project" value="InterPro"/>
</dbReference>
<feature type="domain" description="HAMP" evidence="13">
    <location>
        <begin position="209"/>
        <end position="261"/>
    </location>
</feature>
<evidence type="ECO:0000259" key="12">
    <source>
        <dbReference type="PROSITE" id="PS50109"/>
    </source>
</evidence>
<evidence type="ECO:0000256" key="9">
    <source>
        <dbReference type="ARBA" id="ARBA00023012"/>
    </source>
</evidence>
<dbReference type="InterPro" id="IPR013727">
    <property type="entry name" value="2CSK_N"/>
</dbReference>
<feature type="transmembrane region" description="Helical" evidence="11">
    <location>
        <begin position="194"/>
        <end position="212"/>
    </location>
</feature>
<evidence type="ECO:0000256" key="5">
    <source>
        <dbReference type="ARBA" id="ARBA00022679"/>
    </source>
</evidence>
<keyword evidence="8 11" id="KW-1133">Transmembrane helix</keyword>
<dbReference type="InterPro" id="IPR036097">
    <property type="entry name" value="HisK_dim/P_sf"/>
</dbReference>
<reference evidence="15" key="1">
    <citation type="journal article" date="1994" name="Trends Genet.">
        <title>Protein histidine kinases and signal transduction in prokaryotes and eukaryotes.</title>
        <authorList>
            <person name="Alex L.A."/>
            <person name="Simon M.I."/>
        </authorList>
    </citation>
    <scope>NUCLEOTIDE SEQUENCE</scope>
</reference>
<evidence type="ECO:0000256" key="4">
    <source>
        <dbReference type="ARBA" id="ARBA00022553"/>
    </source>
</evidence>
<dbReference type="InterPro" id="IPR003661">
    <property type="entry name" value="HisK_dim/P_dom"/>
</dbReference>
<evidence type="ECO:0000256" key="10">
    <source>
        <dbReference type="ARBA" id="ARBA00023136"/>
    </source>
</evidence>
<dbReference type="GO" id="GO:0005886">
    <property type="term" value="C:plasma membrane"/>
    <property type="evidence" value="ECO:0007669"/>
    <property type="project" value="TreeGrafter"/>
</dbReference>
<protein>
    <recommendedName>
        <fullName evidence="3">histidine kinase</fullName>
        <ecNumber evidence="3">2.7.13.3</ecNumber>
    </recommendedName>
</protein>
<reference evidence="15" key="2">
    <citation type="journal article" date="1999" name="Curr. Biol.">
        <title>Signal transduction: Gyrating protein kinases.</title>
        <authorList>
            <person name="Stock J."/>
        </authorList>
    </citation>
    <scope>NUCLEOTIDE SEQUENCE</scope>
</reference>
<evidence type="ECO:0000256" key="11">
    <source>
        <dbReference type="SAM" id="Phobius"/>
    </source>
</evidence>
<dbReference type="EC" id="2.7.13.3" evidence="3"/>
<dbReference type="PANTHER" id="PTHR45436:SF1">
    <property type="entry name" value="SENSOR PROTEIN QSEC"/>
    <property type="match status" value="1"/>
</dbReference>
<reference evidence="15" key="3">
    <citation type="journal article" date="2000" name="Trends Biochem. Sci.">
        <title>GHKL, an emergent ATPase/kinase superfamily.</title>
        <authorList>
            <person name="Dutta R."/>
            <person name="Inouye M."/>
        </authorList>
    </citation>
    <scope>NUCLEOTIDE SEQUENCE</scope>
</reference>
<evidence type="ECO:0000256" key="2">
    <source>
        <dbReference type="ARBA" id="ARBA00004370"/>
    </source>
</evidence>
<dbReference type="SUPFAM" id="SSF55874">
    <property type="entry name" value="ATPase domain of HSP90 chaperone/DNA topoisomerase II/histidine kinase"/>
    <property type="match status" value="1"/>
</dbReference>
<dbReference type="SUPFAM" id="SSF47384">
    <property type="entry name" value="Homodimeric domain of signal transducing histidine kinase"/>
    <property type="match status" value="1"/>
</dbReference>
<dbReference type="Pfam" id="PF00512">
    <property type="entry name" value="HisKA"/>
    <property type="match status" value="1"/>
</dbReference>